<feature type="domain" description="N-acetyltransferase" evidence="1">
    <location>
        <begin position="387"/>
        <end position="543"/>
    </location>
</feature>
<dbReference type="GO" id="GO:0016747">
    <property type="term" value="F:acyltransferase activity, transferring groups other than amino-acyl groups"/>
    <property type="evidence" value="ECO:0007669"/>
    <property type="project" value="InterPro"/>
</dbReference>
<dbReference type="InterPro" id="IPR000182">
    <property type="entry name" value="GNAT_dom"/>
</dbReference>
<organism evidence="2 3">
    <name type="scientific">Leucobacter aridicollis</name>
    <dbReference type="NCBI Taxonomy" id="283878"/>
    <lineage>
        <taxon>Bacteria</taxon>
        <taxon>Bacillati</taxon>
        <taxon>Actinomycetota</taxon>
        <taxon>Actinomycetes</taxon>
        <taxon>Micrococcales</taxon>
        <taxon>Microbacteriaceae</taxon>
        <taxon>Leucobacter</taxon>
    </lineage>
</organism>
<reference evidence="2 3" key="1">
    <citation type="submission" date="2020-07" db="EMBL/GenBank/DDBJ databases">
        <title>Sequencing the genomes of 1000 actinobacteria strains.</title>
        <authorList>
            <person name="Klenk H.-P."/>
        </authorList>
    </citation>
    <scope>NUCLEOTIDE SEQUENCE [LARGE SCALE GENOMIC DNA]</scope>
    <source>
        <strain evidence="2 3">DSM 17380</strain>
    </source>
</reference>
<evidence type="ECO:0000313" key="2">
    <source>
        <dbReference type="EMBL" id="NYD26613.1"/>
    </source>
</evidence>
<dbReference type="PROSITE" id="PS51186">
    <property type="entry name" value="GNAT"/>
    <property type="match status" value="2"/>
</dbReference>
<comment type="caution">
    <text evidence="2">The sequence shown here is derived from an EMBL/GenBank/DDBJ whole genome shotgun (WGS) entry which is preliminary data.</text>
</comment>
<dbReference type="Gene3D" id="3.30.460.10">
    <property type="entry name" value="Beta Polymerase, domain 2"/>
    <property type="match status" value="1"/>
</dbReference>
<dbReference type="PANTHER" id="PTHR34822">
    <property type="entry name" value="GRPB DOMAIN PROTEIN (AFU_ORTHOLOGUE AFUA_1G01530)"/>
    <property type="match status" value="1"/>
</dbReference>
<evidence type="ECO:0000259" key="1">
    <source>
        <dbReference type="PROSITE" id="PS51186"/>
    </source>
</evidence>
<gene>
    <name evidence="2" type="ORF">BJ960_001416</name>
</gene>
<dbReference type="EMBL" id="JACCBD010000001">
    <property type="protein sequence ID" value="NYD26613.1"/>
    <property type="molecule type" value="Genomic_DNA"/>
</dbReference>
<dbReference type="PANTHER" id="PTHR34822:SF1">
    <property type="entry name" value="GRPB FAMILY PROTEIN"/>
    <property type="match status" value="1"/>
</dbReference>
<dbReference type="CDD" id="cd04301">
    <property type="entry name" value="NAT_SF"/>
    <property type="match status" value="2"/>
</dbReference>
<dbReference type="Pfam" id="PF00583">
    <property type="entry name" value="Acetyltransf_1"/>
    <property type="match status" value="2"/>
</dbReference>
<dbReference type="RefSeq" id="WP_185986770.1">
    <property type="nucleotide sequence ID" value="NZ_BAAALZ010000005.1"/>
</dbReference>
<accession>A0A852QWA4</accession>
<dbReference type="Pfam" id="PF04229">
    <property type="entry name" value="GrpB"/>
    <property type="match status" value="1"/>
</dbReference>
<evidence type="ECO:0000313" key="3">
    <source>
        <dbReference type="Proteomes" id="UP000586095"/>
    </source>
</evidence>
<dbReference type="InterPro" id="IPR043519">
    <property type="entry name" value="NT_sf"/>
</dbReference>
<feature type="domain" description="N-acetyltransferase" evidence="1">
    <location>
        <begin position="221"/>
        <end position="384"/>
    </location>
</feature>
<dbReference type="Gene3D" id="3.40.630.30">
    <property type="match status" value="1"/>
</dbReference>
<dbReference type="SUPFAM" id="SSF81301">
    <property type="entry name" value="Nucleotidyltransferase"/>
    <property type="match status" value="1"/>
</dbReference>
<sequence>MTGSLPAGIADFRDGTEPTDPWVAGEPLPEALAVVPANPDWPERARLLGDAILAAVGDAAVSLEHVGSTAVPGLPAKDVIDLDLIVLDPDDEAGYVPALTALGYRHTVREPALDGHRMLRLDDPRVNLHVFAPGTAEPARHILFRDWLRANPDDAKRYAEAKTAAAEGAPQTAMAYNRRKHATVREIYARAFAAAGVPLGDRALAPTTLPELPRTAGGEPLNWRPATDADAEAIWELFRVAGNVDHPHELYGLDLVKLWLTGDRFTFATDTVLAFSQAGALVAFGEAKLDDDWRDQVDVFIDGVVHPEWRGLGIGSAMLAWQEARGRQLLGGVEAGLPGMLSFGAREANTDILALAADAGYLPVRWWMELGRPLADEIAVRDLPAGVELRTFAPELSESTRLAVNDAFRDHWGSRPMTEREWTDELELDEFSPELSRVLVTDSGESDGQVRVVAAVLTEVNEDEWALNGGPFGYMSTIGVVREWRGKGLSSAVISAALEAYRKAGFVNALLDVDSANPSGALGMYERLGFQARDRSVTLAKWV</sequence>
<keyword evidence="3" id="KW-1185">Reference proteome</keyword>
<dbReference type="Proteomes" id="UP000586095">
    <property type="component" value="Unassembled WGS sequence"/>
</dbReference>
<name>A0A852QWA4_9MICO</name>
<protein>
    <submittedName>
        <fullName evidence="2">Mycothiol synthase</fullName>
    </submittedName>
</protein>
<dbReference type="InterPro" id="IPR016181">
    <property type="entry name" value="Acyl_CoA_acyltransferase"/>
</dbReference>
<dbReference type="InterPro" id="IPR007344">
    <property type="entry name" value="GrpB/CoaE"/>
</dbReference>
<proteinExistence type="predicted"/>
<dbReference type="AlphaFoldDB" id="A0A852QWA4"/>
<dbReference type="SUPFAM" id="SSF55729">
    <property type="entry name" value="Acyl-CoA N-acyltransferases (Nat)"/>
    <property type="match status" value="2"/>
</dbReference>